<dbReference type="AlphaFoldDB" id="A0A1F6H347"/>
<gene>
    <name evidence="2" type="ORF">A2557_06895</name>
</gene>
<organism evidence="2 3">
    <name type="scientific">Candidatus Lambdaproteobacteria bacterium RIFOXYD2_FULL_56_26</name>
    <dbReference type="NCBI Taxonomy" id="1817773"/>
    <lineage>
        <taxon>Bacteria</taxon>
        <taxon>Pseudomonadati</taxon>
        <taxon>Pseudomonadota</taxon>
        <taxon>Candidatus Lambdaproteobacteria</taxon>
    </lineage>
</organism>
<evidence type="ECO:0000256" key="1">
    <source>
        <dbReference type="SAM" id="SignalP"/>
    </source>
</evidence>
<dbReference type="Proteomes" id="UP000177583">
    <property type="component" value="Unassembled WGS sequence"/>
</dbReference>
<comment type="caution">
    <text evidence="2">The sequence shown here is derived from an EMBL/GenBank/DDBJ whole genome shotgun (WGS) entry which is preliminary data.</text>
</comment>
<reference evidence="2 3" key="1">
    <citation type="journal article" date="2016" name="Nat. Commun.">
        <title>Thousands of microbial genomes shed light on interconnected biogeochemical processes in an aquifer system.</title>
        <authorList>
            <person name="Anantharaman K."/>
            <person name="Brown C.T."/>
            <person name="Hug L.A."/>
            <person name="Sharon I."/>
            <person name="Castelle C.J."/>
            <person name="Probst A.J."/>
            <person name="Thomas B.C."/>
            <person name="Singh A."/>
            <person name="Wilkins M.J."/>
            <person name="Karaoz U."/>
            <person name="Brodie E.L."/>
            <person name="Williams K.H."/>
            <person name="Hubbard S.S."/>
            <person name="Banfield J.F."/>
        </authorList>
    </citation>
    <scope>NUCLEOTIDE SEQUENCE [LARGE SCALE GENOMIC DNA]</scope>
</reference>
<name>A0A1F6H347_9PROT</name>
<proteinExistence type="predicted"/>
<evidence type="ECO:0000313" key="3">
    <source>
        <dbReference type="Proteomes" id="UP000177583"/>
    </source>
</evidence>
<accession>A0A1F6H347</accession>
<evidence type="ECO:0008006" key="4">
    <source>
        <dbReference type="Google" id="ProtNLM"/>
    </source>
</evidence>
<feature type="signal peptide" evidence="1">
    <location>
        <begin position="1"/>
        <end position="21"/>
    </location>
</feature>
<evidence type="ECO:0000313" key="2">
    <source>
        <dbReference type="EMBL" id="OGH04710.1"/>
    </source>
</evidence>
<keyword evidence="1" id="KW-0732">Signal</keyword>
<sequence length="397" mass="45792">MPKSCWLVLAWLLAPAAPLLALGPEGPIEEVSLSEENFFDLLSYQYPAQWDREFHAHPSGLRATVGSLSQERFYQHQELVLDQPLGDQVGFGYRYLENSLYYSATPTQQAYFRFGQPWHLDLVGFPAAAKKDGDLGWAFGYGLRHRGFYFRASRLYENLLYNQKNRSPGLAEVTDQSVNNPVTDRLEVTWQGGGDWYLNGDWSHQATASHRWNQGALETRRSGTQYQGRVEWGTERVWGLRVLGERVFKEEWALSSRRQDLGYRWEELYTRWPVAPDWELTLGGQQGRFWDQVGADDPLSRFSSDLASRQVYGQALVTQKEGLQWLLALQGGRAELTQRYPFSRDDQDLRGVQLKASLGAVFFEADHWRLYLNSTWDLDLIIGRQWDGGNLQLMLFF</sequence>
<feature type="chain" id="PRO_5009524902" description="Haemolysin activator HlyB C-terminal domain-containing protein" evidence="1">
    <location>
        <begin position="22"/>
        <end position="397"/>
    </location>
</feature>
<dbReference type="EMBL" id="MFNF01000001">
    <property type="protein sequence ID" value="OGH04710.1"/>
    <property type="molecule type" value="Genomic_DNA"/>
</dbReference>
<protein>
    <recommendedName>
        <fullName evidence="4">Haemolysin activator HlyB C-terminal domain-containing protein</fullName>
    </recommendedName>
</protein>